<evidence type="ECO:0000256" key="5">
    <source>
        <dbReference type="SAM" id="Phobius"/>
    </source>
</evidence>
<comment type="subcellular location">
    <subcellularLocation>
        <location evidence="1">Membrane</location>
    </subcellularLocation>
</comment>
<dbReference type="InterPro" id="IPR027294">
    <property type="entry name" value="NPS_rcpt"/>
</dbReference>
<organism evidence="6 7">
    <name type="scientific">Pagothenia borchgrevinki</name>
    <name type="common">Bald rockcod</name>
    <name type="synonym">Trematomus borchgrevinki</name>
    <dbReference type="NCBI Taxonomy" id="8213"/>
    <lineage>
        <taxon>Eukaryota</taxon>
        <taxon>Metazoa</taxon>
        <taxon>Chordata</taxon>
        <taxon>Craniata</taxon>
        <taxon>Vertebrata</taxon>
        <taxon>Euteleostomi</taxon>
        <taxon>Actinopterygii</taxon>
        <taxon>Neopterygii</taxon>
        <taxon>Teleostei</taxon>
        <taxon>Neoteleostei</taxon>
        <taxon>Acanthomorphata</taxon>
        <taxon>Eupercaria</taxon>
        <taxon>Perciformes</taxon>
        <taxon>Notothenioidei</taxon>
        <taxon>Nototheniidae</taxon>
        <taxon>Pagothenia</taxon>
    </lineage>
</organism>
<protein>
    <recommendedName>
        <fullName evidence="8">G-protein coupled receptors family 1 profile domain-containing protein</fullName>
    </recommendedName>
</protein>
<dbReference type="EMBL" id="JBIYXZ010002070">
    <property type="protein sequence ID" value="KAL3064745.1"/>
    <property type="molecule type" value="Genomic_DNA"/>
</dbReference>
<evidence type="ECO:0000256" key="4">
    <source>
        <dbReference type="ARBA" id="ARBA00023136"/>
    </source>
</evidence>
<evidence type="ECO:0000313" key="7">
    <source>
        <dbReference type="Proteomes" id="UP001619887"/>
    </source>
</evidence>
<keyword evidence="4 5" id="KW-0472">Membrane</keyword>
<dbReference type="Gene3D" id="1.20.1070.10">
    <property type="entry name" value="Rhodopsin 7-helix transmembrane proteins"/>
    <property type="match status" value="1"/>
</dbReference>
<keyword evidence="7" id="KW-1185">Reference proteome</keyword>
<gene>
    <name evidence="6" type="ORF">OYC64_000890</name>
</gene>
<reference evidence="6 7" key="2">
    <citation type="journal article" date="2024" name="G3 (Bethesda)">
        <title>The genome of the cryopelagic Antarctic bald notothen, Trematomus borchgrevinki.</title>
        <authorList>
            <person name="Rayamajhi N."/>
            <person name="Rivera-Colon A.G."/>
            <person name="Minhas B.F."/>
            <person name="Cheng C.C."/>
            <person name="Catchen J.M."/>
        </authorList>
    </citation>
    <scope>NUCLEOTIDE SEQUENCE [LARGE SCALE GENOMIC DNA]</scope>
    <source>
        <strain evidence="6">AGRC-2024</strain>
    </source>
</reference>
<proteinExistence type="predicted"/>
<dbReference type="AlphaFoldDB" id="A0ABD2HFL2"/>
<feature type="transmembrane region" description="Helical" evidence="5">
    <location>
        <begin position="20"/>
        <end position="40"/>
    </location>
</feature>
<keyword evidence="3 5" id="KW-1133">Transmembrane helix</keyword>
<sequence>MNKSCPRVSFEFEHTFLPPVYILVFIVGLVANGWGLKSLLHNSKKLKIINVFFFNLGLADILYLLTLPFLVVYYFMGQ</sequence>
<evidence type="ECO:0000256" key="3">
    <source>
        <dbReference type="ARBA" id="ARBA00022989"/>
    </source>
</evidence>
<reference evidence="6 7" key="1">
    <citation type="journal article" date="2022" name="G3 (Bethesda)">
        <title>Evaluating Illumina-, Nanopore-, and PacBio-based genome assembly strategies with the bald notothen, Trematomus borchgrevinki.</title>
        <authorList>
            <person name="Rayamajhi N."/>
            <person name="Cheng C.C."/>
            <person name="Catchen J.M."/>
        </authorList>
    </citation>
    <scope>NUCLEOTIDE SEQUENCE [LARGE SCALE GENOMIC DNA]</scope>
    <source>
        <strain evidence="6">AGRC-2024</strain>
    </source>
</reference>
<accession>A0ABD2HFL2</accession>
<dbReference type="GO" id="GO:0016020">
    <property type="term" value="C:membrane"/>
    <property type="evidence" value="ECO:0007669"/>
    <property type="project" value="UniProtKB-SubCell"/>
</dbReference>
<dbReference type="InterPro" id="IPR000276">
    <property type="entry name" value="GPCR_Rhodpsn"/>
</dbReference>
<evidence type="ECO:0000256" key="1">
    <source>
        <dbReference type="ARBA" id="ARBA00004370"/>
    </source>
</evidence>
<dbReference type="Proteomes" id="UP001619887">
    <property type="component" value="Unassembled WGS sequence"/>
</dbReference>
<dbReference type="PANTHER" id="PTHR24244:SF0">
    <property type="entry name" value="G-PROTEIN COUPLED RECEPTORS FAMILY 1 PROFILE DOMAIN-CONTAINING PROTEIN"/>
    <property type="match status" value="1"/>
</dbReference>
<evidence type="ECO:0008006" key="8">
    <source>
        <dbReference type="Google" id="ProtNLM"/>
    </source>
</evidence>
<dbReference type="PANTHER" id="PTHR24244">
    <property type="entry name" value="NEUROPEPTIDE S RECEPTOR"/>
    <property type="match status" value="1"/>
</dbReference>
<dbReference type="SUPFAM" id="SSF81321">
    <property type="entry name" value="Family A G protein-coupled receptor-like"/>
    <property type="match status" value="1"/>
</dbReference>
<evidence type="ECO:0000313" key="6">
    <source>
        <dbReference type="EMBL" id="KAL3064745.1"/>
    </source>
</evidence>
<feature type="transmembrane region" description="Helical" evidence="5">
    <location>
        <begin position="52"/>
        <end position="76"/>
    </location>
</feature>
<dbReference type="PRINTS" id="PR00237">
    <property type="entry name" value="GPCRRHODOPSN"/>
</dbReference>
<name>A0ABD2HFL2_PAGBO</name>
<keyword evidence="2 5" id="KW-0812">Transmembrane</keyword>
<comment type="caution">
    <text evidence="6">The sequence shown here is derived from an EMBL/GenBank/DDBJ whole genome shotgun (WGS) entry which is preliminary data.</text>
</comment>
<evidence type="ECO:0000256" key="2">
    <source>
        <dbReference type="ARBA" id="ARBA00022692"/>
    </source>
</evidence>